<keyword evidence="1" id="KW-0175">Coiled coil</keyword>
<evidence type="ECO:0000256" key="2">
    <source>
        <dbReference type="SAM" id="MobiDB-lite"/>
    </source>
</evidence>
<evidence type="ECO:0000313" key="4">
    <source>
        <dbReference type="Proteomes" id="UP001217838"/>
    </source>
</evidence>
<dbReference type="InterPro" id="IPR011009">
    <property type="entry name" value="Kinase-like_dom_sf"/>
</dbReference>
<dbReference type="SUPFAM" id="SSF56112">
    <property type="entry name" value="Protein kinase-like (PK-like)"/>
    <property type="match status" value="1"/>
</dbReference>
<feature type="coiled-coil region" evidence="1">
    <location>
        <begin position="664"/>
        <end position="723"/>
    </location>
</feature>
<evidence type="ECO:0000313" key="3">
    <source>
        <dbReference type="EMBL" id="MDC0672051.1"/>
    </source>
</evidence>
<proteinExistence type="predicted"/>
<accession>A0ABT5BGD7</accession>
<feature type="compositionally biased region" description="Basic and acidic residues" evidence="2">
    <location>
        <begin position="762"/>
        <end position="772"/>
    </location>
</feature>
<feature type="region of interest" description="Disordered" evidence="2">
    <location>
        <begin position="762"/>
        <end position="809"/>
    </location>
</feature>
<name>A0ABT5BGD7_9BACT</name>
<organism evidence="3 4">
    <name type="scientific">Nannocystis radixulma</name>
    <dbReference type="NCBI Taxonomy" id="2995305"/>
    <lineage>
        <taxon>Bacteria</taxon>
        <taxon>Pseudomonadati</taxon>
        <taxon>Myxococcota</taxon>
        <taxon>Polyangia</taxon>
        <taxon>Nannocystales</taxon>
        <taxon>Nannocystaceae</taxon>
        <taxon>Nannocystis</taxon>
    </lineage>
</organism>
<protein>
    <recommendedName>
        <fullName evidence="5">Protein kinase domain-containing protein</fullName>
    </recommendedName>
</protein>
<dbReference type="Gene3D" id="1.10.510.10">
    <property type="entry name" value="Transferase(Phosphotransferase) domain 1"/>
    <property type="match status" value="1"/>
</dbReference>
<sequence length="809" mass="89715">MGYVLRCRGVQQGEVAWKLPRMIADTQRENVFIAQHLEVERCNVARVAGRDLNLVRSQIVNNPLEFETVGILPIDVDPNVHRPEQRVLVRFSKGNPLRFCGVVRASDGSVSVVPQGALAIDRPDDWDNLLRFAAANSSSAGKVQPGFLPDRAAPEEGAEGEASLAFALLLDAVEREVPRSGWYLGLPSIVYDWAAGTLQDVISNRRLTGWTTVQHLALIERILAGLNTLHQAGMLHGDLRTANVMYINDPDDPENYVVIDYAALSGRSGVVGQQQVDGDKTIMGPIANSRLSIFFAPERRQAFDHEDGDTAIIAREPGDKDALLVAIGWKSRLYGALGSDARSPSPADLDAIAEQFAEALGDVTAELERESERGHARLRAGDRIRLREYVFDVLDIAPKPIEGFTVMRCKASVSKVCNERLVVSLLDFWGEFKQTAGKSRVLLMSLPKVTEIYQWSHATDLFSVGVLALYSVYAQAPEQPGRTDKEFEALLGTLANPLYFNCMWRSLEEVQRNLERIVEENPGIAAKELVTIPSGMPAAEGAKEAVTIYKACLTFVQHITQTAPYARQLLAEGFKGNIAEFILFIHFVFSCLHRRSDVFEQAHELGGESERRFPFAVDRTSRDPHASAHALSRARNLRRLFTMSVLRDMKAKIADLPAYLPISQAELILEMQRLELELFRAKDNLHSQHVELDRVGVELVRVRAEHERLVREYRELVKKIDDDGTLGAALRALAANFRTFGARTAGMLVNWWTARRNAARRGAELSEADEPRAAIPGERIEGSGSSLVEPCTAADQGPLSLPARGQSRR</sequence>
<evidence type="ECO:0008006" key="5">
    <source>
        <dbReference type="Google" id="ProtNLM"/>
    </source>
</evidence>
<dbReference type="Proteomes" id="UP001217838">
    <property type="component" value="Unassembled WGS sequence"/>
</dbReference>
<gene>
    <name evidence="3" type="ORF">POL58_30170</name>
</gene>
<comment type="caution">
    <text evidence="3">The sequence shown here is derived from an EMBL/GenBank/DDBJ whole genome shotgun (WGS) entry which is preliminary data.</text>
</comment>
<dbReference type="RefSeq" id="WP_272003179.1">
    <property type="nucleotide sequence ID" value="NZ_JAQNDN010000019.1"/>
</dbReference>
<reference evidence="3 4" key="1">
    <citation type="submission" date="2022-11" db="EMBL/GenBank/DDBJ databases">
        <title>Minimal conservation of predation-associated metabolite biosynthetic gene clusters underscores biosynthetic potential of Myxococcota including descriptions for ten novel species: Archangium lansinium sp. nov., Myxococcus landrumus sp. nov., Nannocystis bai.</title>
        <authorList>
            <person name="Ahearne A."/>
            <person name="Stevens C."/>
            <person name="Dowd S."/>
        </authorList>
    </citation>
    <scope>NUCLEOTIDE SEQUENCE [LARGE SCALE GENOMIC DNA]</scope>
    <source>
        <strain evidence="3 4">NCELM</strain>
    </source>
</reference>
<keyword evidence="4" id="KW-1185">Reference proteome</keyword>
<evidence type="ECO:0000256" key="1">
    <source>
        <dbReference type="SAM" id="Coils"/>
    </source>
</evidence>
<dbReference type="EMBL" id="JAQNDN010000019">
    <property type="protein sequence ID" value="MDC0672051.1"/>
    <property type="molecule type" value="Genomic_DNA"/>
</dbReference>